<accession>A0A8J8P346</accession>
<dbReference type="AlphaFoldDB" id="A0A8J8P346"/>
<evidence type="ECO:0000256" key="1">
    <source>
        <dbReference type="SAM" id="MobiDB-lite"/>
    </source>
</evidence>
<gene>
    <name evidence="2" type="ORF">FGO68_gene11006</name>
</gene>
<feature type="compositionally biased region" description="Low complexity" evidence="1">
    <location>
        <begin position="24"/>
        <end position="39"/>
    </location>
</feature>
<protein>
    <submittedName>
        <fullName evidence="2">Uncharacterized protein</fullName>
    </submittedName>
</protein>
<reference evidence="2" key="1">
    <citation type="submission" date="2019-06" db="EMBL/GenBank/DDBJ databases">
        <authorList>
            <person name="Zheng W."/>
        </authorList>
    </citation>
    <scope>NUCLEOTIDE SEQUENCE</scope>
    <source>
        <strain evidence="2">QDHG01</strain>
    </source>
</reference>
<sequence>MADHFIIMKQLATKSSFTFPSQPPSGSTSASSTSNNANPIAQPMGHIPVGASHGGSTTHHHLLTLQLRSRILFDNKTYSQTKENEINLTSSQPQVVFPNQLTEHLKIPTIQRTQEQLTQQAGKDRNMKNSLRGQQPASTKKSRNPYPQQAGTVSNRGDMIVGNAIVNNQMSEAKRRSLIQIRNPTEAQISTRVPDVQQISTRDNNTLGLNNPQGDFNKGSFSLLPHLSNRNSPTSNSPVNAALNLMLVKKQKYAIDQNSNSSFFGGPITSRSRHLQNEVTSSQPTGGVFGSPFPAHIELMHGPFYQHIVQKSVGKQEIIDDSVPLVNPDLQQSIRKAFRLPSIVIGNHQQQVQQEGENSSRHQRQGAGFSIKSNIARVITDIVRPAFGVGAGLTPSNGENYETTLLKELTSSDKKTSSKNVSPIRGGASPYRRAQGIGALLQGQSQLKNSGSPALTLDEKSPVIISKLRHQISRSSIQNRLSTDSQNNPIRLPFNNQTILKFESTAGDERPDIEIIIDPPEKENDVKNVSLRQSQFYLDAMKRSRRHLIIQDTVRTHETIIQDESQGLQRSESVLDVKITQNEENGQSTLSPQINDPEVDLGLSLTIPSHGSSIIQNELPKPEEVRQMDKLETLLFSRPRRVPNQLSDYMKMKHTRPSLTIIMFDGVIGYGELTKVTQIDGTVVGFEDKIWTRKDACKYIGRLTEMTTVCIVLPSNLKSAIVSIIVSQSFQPDVARRLHFYQILPTTKKLLYPSMISVDDLILDLHKRLRLPFDIEPIIAGSYLQEFDSFDEEDSRTHQIQMFTGLSVRSDRCTSNPFTPKYVMVQHVRIDSEGCSSNRPKGFGFQLVFKAIVQQIEPKYLSASMDMGSREKDLGVNQSYEAPLTSAKKPSGILEIQIRKKKPTGIVTKLVSGHFLDHFASHMTTPRKDTPRNQSTTSLNLSVNMGSVHNEGITSHRLQTSISLQVPNPFQKDLILVKLGHLSDDMQAIRDYLTQQIAQNCDNNSFKHYQAPNFVNSNDHGQYQVLKNGNNQIITYIGQYKKDRTHQTKKSQRKLYKQQKMAQMLDLIISYYLPQLQEGEVPSFKVQALQPPQSSQIEGLQLIKSIPAAPNTLERIKALNLQ</sequence>
<dbReference type="EMBL" id="RRYP01002055">
    <property type="protein sequence ID" value="TNV85184.1"/>
    <property type="molecule type" value="Genomic_DNA"/>
</dbReference>
<comment type="caution">
    <text evidence="2">The sequence shown here is derived from an EMBL/GenBank/DDBJ whole genome shotgun (WGS) entry which is preliminary data.</text>
</comment>
<evidence type="ECO:0000313" key="2">
    <source>
        <dbReference type="EMBL" id="TNV85184.1"/>
    </source>
</evidence>
<feature type="compositionally biased region" description="Polar residues" evidence="1">
    <location>
        <begin position="110"/>
        <end position="121"/>
    </location>
</feature>
<feature type="region of interest" description="Disordered" evidence="1">
    <location>
        <begin position="108"/>
        <end position="154"/>
    </location>
</feature>
<keyword evidence="3" id="KW-1185">Reference proteome</keyword>
<feature type="region of interest" description="Disordered" evidence="1">
    <location>
        <begin position="410"/>
        <end position="429"/>
    </location>
</feature>
<dbReference type="Proteomes" id="UP000785679">
    <property type="component" value="Unassembled WGS sequence"/>
</dbReference>
<organism evidence="2 3">
    <name type="scientific">Halteria grandinella</name>
    <dbReference type="NCBI Taxonomy" id="5974"/>
    <lineage>
        <taxon>Eukaryota</taxon>
        <taxon>Sar</taxon>
        <taxon>Alveolata</taxon>
        <taxon>Ciliophora</taxon>
        <taxon>Intramacronucleata</taxon>
        <taxon>Spirotrichea</taxon>
        <taxon>Stichotrichia</taxon>
        <taxon>Sporadotrichida</taxon>
        <taxon>Halteriidae</taxon>
        <taxon>Halteria</taxon>
    </lineage>
</organism>
<name>A0A8J8P346_HALGN</name>
<evidence type="ECO:0000313" key="3">
    <source>
        <dbReference type="Proteomes" id="UP000785679"/>
    </source>
</evidence>
<feature type="region of interest" description="Disordered" evidence="1">
    <location>
        <begin position="16"/>
        <end position="42"/>
    </location>
</feature>
<feature type="compositionally biased region" description="Polar residues" evidence="1">
    <location>
        <begin position="128"/>
        <end position="154"/>
    </location>
</feature>
<proteinExistence type="predicted"/>